<keyword evidence="5 10" id="KW-0418">Kinase</keyword>
<dbReference type="SUPFAM" id="SSF56112">
    <property type="entry name" value="Protein kinase-like (PK-like)"/>
    <property type="match status" value="1"/>
</dbReference>
<dbReference type="InterPro" id="IPR011009">
    <property type="entry name" value="Kinase-like_dom_sf"/>
</dbReference>
<evidence type="ECO:0000256" key="1">
    <source>
        <dbReference type="ARBA" id="ARBA00012513"/>
    </source>
</evidence>
<dbReference type="CDD" id="cd14014">
    <property type="entry name" value="STKc_PknB_like"/>
    <property type="match status" value="1"/>
</dbReference>
<feature type="domain" description="Protein kinase" evidence="9">
    <location>
        <begin position="36"/>
        <end position="286"/>
    </location>
</feature>
<dbReference type="PANTHER" id="PTHR24363">
    <property type="entry name" value="SERINE/THREONINE PROTEIN KINASE"/>
    <property type="match status" value="1"/>
</dbReference>
<evidence type="ECO:0000256" key="3">
    <source>
        <dbReference type="ARBA" id="ARBA00022679"/>
    </source>
</evidence>
<name>A0ABW7CEK2_9CYAN</name>
<keyword evidence="11" id="KW-1185">Reference proteome</keyword>
<dbReference type="RefSeq" id="WP_393015501.1">
    <property type="nucleotide sequence ID" value="NZ_JAZAQF010000094.1"/>
</dbReference>
<accession>A0ABW7CEK2</accession>
<comment type="caution">
    <text evidence="10">The sequence shown here is derived from an EMBL/GenBank/DDBJ whole genome shotgun (WGS) entry which is preliminary data.</text>
</comment>
<dbReference type="InterPro" id="IPR000719">
    <property type="entry name" value="Prot_kinase_dom"/>
</dbReference>
<keyword evidence="3 10" id="KW-0808">Transferase</keyword>
<keyword evidence="6" id="KW-0067">ATP-binding</keyword>
<evidence type="ECO:0000256" key="5">
    <source>
        <dbReference type="ARBA" id="ARBA00022777"/>
    </source>
</evidence>
<dbReference type="Gene3D" id="1.10.510.10">
    <property type="entry name" value="Transferase(Phosphotransferase) domain 1"/>
    <property type="match status" value="1"/>
</dbReference>
<evidence type="ECO:0000256" key="2">
    <source>
        <dbReference type="ARBA" id="ARBA00022527"/>
    </source>
</evidence>
<dbReference type="Pfam" id="PF00069">
    <property type="entry name" value="Pkinase"/>
    <property type="match status" value="1"/>
</dbReference>
<protein>
    <recommendedName>
        <fullName evidence="1">non-specific serine/threonine protein kinase</fullName>
        <ecNumber evidence="1">2.7.11.1</ecNumber>
    </recommendedName>
</protein>
<evidence type="ECO:0000256" key="4">
    <source>
        <dbReference type="ARBA" id="ARBA00022741"/>
    </source>
</evidence>
<dbReference type="SMART" id="SM00220">
    <property type="entry name" value="S_TKc"/>
    <property type="match status" value="1"/>
</dbReference>
<dbReference type="GO" id="GO:0004674">
    <property type="term" value="F:protein serine/threonine kinase activity"/>
    <property type="evidence" value="ECO:0007669"/>
    <property type="project" value="UniProtKB-EC"/>
</dbReference>
<reference evidence="11" key="1">
    <citation type="journal article" date="2024" name="Algal Res.">
        <title>Biochemical, toxicological and genomic investigation of a high-biomass producing Limnothrix strain isolated from Italian shallow drinking water reservoir.</title>
        <authorList>
            <person name="Simonazzi M."/>
            <person name="Shishido T.K."/>
            <person name="Delbaje E."/>
            <person name="Wahlsten M."/>
            <person name="Fewer D.P."/>
            <person name="Sivonen K."/>
            <person name="Pezzolesi L."/>
            <person name="Pistocchi R."/>
        </authorList>
    </citation>
    <scope>NUCLEOTIDE SEQUENCE [LARGE SCALE GENOMIC DNA]</scope>
    <source>
        <strain evidence="11">LRLZ20PSL1</strain>
    </source>
</reference>
<evidence type="ECO:0000313" key="11">
    <source>
        <dbReference type="Proteomes" id="UP001604335"/>
    </source>
</evidence>
<evidence type="ECO:0000259" key="9">
    <source>
        <dbReference type="PROSITE" id="PS50011"/>
    </source>
</evidence>
<sequence length="312" mass="34600">MILPSPVLSQDRKTAWPHGTLIHDRYSILRGLNVAAARSPQVGQVQVFEVVDLEDDDRPKVLKLLIRQPSTRLDRLYREAEVLMRGPQHPQIPKAAVDGFFCWRPSDSRWPFQGLVMEAIAGESLEAYLDRQGAIDPMEAIRWWVQLSSLLHNLHQAGWIHGDVKPANLIRRPQGDLALVDFDAAMPVGERAAACGSAGYIAPEQRQGQPIGPASDWFSLGRTIVHWLTGQHPLDLIAQSVDSDFDWRWAVPGLPDSIADAIDTLMAPNPSDRRIMPAGTTATSLLPLAQRLARPPVVATPPRQFPEFPRAA</sequence>
<dbReference type="EC" id="2.7.11.1" evidence="1"/>
<comment type="catalytic activity">
    <reaction evidence="8">
        <text>L-seryl-[protein] + ATP = O-phospho-L-seryl-[protein] + ADP + H(+)</text>
        <dbReference type="Rhea" id="RHEA:17989"/>
        <dbReference type="Rhea" id="RHEA-COMP:9863"/>
        <dbReference type="Rhea" id="RHEA-COMP:11604"/>
        <dbReference type="ChEBI" id="CHEBI:15378"/>
        <dbReference type="ChEBI" id="CHEBI:29999"/>
        <dbReference type="ChEBI" id="CHEBI:30616"/>
        <dbReference type="ChEBI" id="CHEBI:83421"/>
        <dbReference type="ChEBI" id="CHEBI:456216"/>
        <dbReference type="EC" id="2.7.11.1"/>
    </reaction>
</comment>
<dbReference type="PROSITE" id="PS50011">
    <property type="entry name" value="PROTEIN_KINASE_DOM"/>
    <property type="match status" value="1"/>
</dbReference>
<evidence type="ECO:0000256" key="8">
    <source>
        <dbReference type="ARBA" id="ARBA00048679"/>
    </source>
</evidence>
<keyword evidence="2" id="KW-0723">Serine/threonine-protein kinase</keyword>
<dbReference type="EMBL" id="JAZAQF010000094">
    <property type="protein sequence ID" value="MFG3819540.1"/>
    <property type="molecule type" value="Genomic_DNA"/>
</dbReference>
<dbReference type="PANTHER" id="PTHR24363:SF0">
    <property type="entry name" value="SERINE_THREONINE KINASE LIKE DOMAIN CONTAINING 1"/>
    <property type="match status" value="1"/>
</dbReference>
<organism evidence="10 11">
    <name type="scientific">Limnothrix redekei LRLZ20PSL1</name>
    <dbReference type="NCBI Taxonomy" id="3112953"/>
    <lineage>
        <taxon>Bacteria</taxon>
        <taxon>Bacillati</taxon>
        <taxon>Cyanobacteriota</taxon>
        <taxon>Cyanophyceae</taxon>
        <taxon>Pseudanabaenales</taxon>
        <taxon>Pseudanabaenaceae</taxon>
        <taxon>Limnothrix</taxon>
    </lineage>
</organism>
<proteinExistence type="predicted"/>
<keyword evidence="4" id="KW-0547">Nucleotide-binding</keyword>
<evidence type="ECO:0000256" key="6">
    <source>
        <dbReference type="ARBA" id="ARBA00022840"/>
    </source>
</evidence>
<comment type="catalytic activity">
    <reaction evidence="7">
        <text>L-threonyl-[protein] + ATP = O-phospho-L-threonyl-[protein] + ADP + H(+)</text>
        <dbReference type="Rhea" id="RHEA:46608"/>
        <dbReference type="Rhea" id="RHEA-COMP:11060"/>
        <dbReference type="Rhea" id="RHEA-COMP:11605"/>
        <dbReference type="ChEBI" id="CHEBI:15378"/>
        <dbReference type="ChEBI" id="CHEBI:30013"/>
        <dbReference type="ChEBI" id="CHEBI:30616"/>
        <dbReference type="ChEBI" id="CHEBI:61977"/>
        <dbReference type="ChEBI" id="CHEBI:456216"/>
        <dbReference type="EC" id="2.7.11.1"/>
    </reaction>
</comment>
<gene>
    <name evidence="10" type="ORF">VPK24_17990</name>
</gene>
<dbReference type="Proteomes" id="UP001604335">
    <property type="component" value="Unassembled WGS sequence"/>
</dbReference>
<evidence type="ECO:0000256" key="7">
    <source>
        <dbReference type="ARBA" id="ARBA00047899"/>
    </source>
</evidence>
<evidence type="ECO:0000313" key="10">
    <source>
        <dbReference type="EMBL" id="MFG3819540.1"/>
    </source>
</evidence>